<organism evidence="3 4">
    <name type="scientific">Sphingobium phenoxybenzoativorans</name>
    <dbReference type="NCBI Taxonomy" id="1592790"/>
    <lineage>
        <taxon>Bacteria</taxon>
        <taxon>Pseudomonadati</taxon>
        <taxon>Pseudomonadota</taxon>
        <taxon>Alphaproteobacteria</taxon>
        <taxon>Sphingomonadales</taxon>
        <taxon>Sphingomonadaceae</taxon>
        <taxon>Sphingobium</taxon>
    </lineage>
</organism>
<feature type="region of interest" description="Disordered" evidence="1">
    <location>
        <begin position="27"/>
        <end position="54"/>
    </location>
</feature>
<evidence type="ECO:0000313" key="3">
    <source>
        <dbReference type="EMBL" id="QUT06128.1"/>
    </source>
</evidence>
<protein>
    <submittedName>
        <fullName evidence="3">Uncharacterized protein</fullName>
    </submittedName>
</protein>
<proteinExistence type="predicted"/>
<gene>
    <name evidence="3" type="ORF">KFK14_01140</name>
</gene>
<dbReference type="RefSeq" id="WP_212609573.1">
    <property type="nucleotide sequence ID" value="NZ_CP073910.1"/>
</dbReference>
<keyword evidence="4" id="KW-1185">Reference proteome</keyword>
<reference evidence="3" key="1">
    <citation type="submission" date="2021-04" db="EMBL/GenBank/DDBJ databases">
        <title>Isolation of p-tert-butylphenol degrading bacteria Sphingobium phenoxybenzoativorans Tas13 from active sludge.</title>
        <authorList>
            <person name="Li Y."/>
        </authorList>
    </citation>
    <scope>NUCLEOTIDE SEQUENCE</scope>
    <source>
        <strain evidence="3">Tas13</strain>
    </source>
</reference>
<evidence type="ECO:0000256" key="1">
    <source>
        <dbReference type="SAM" id="MobiDB-lite"/>
    </source>
</evidence>
<name>A0A975K7A8_9SPHN</name>
<evidence type="ECO:0000256" key="2">
    <source>
        <dbReference type="SAM" id="SignalP"/>
    </source>
</evidence>
<dbReference type="Proteomes" id="UP000681425">
    <property type="component" value="Chromosome"/>
</dbReference>
<keyword evidence="2" id="KW-0732">Signal</keyword>
<dbReference type="KEGG" id="spph:KFK14_01140"/>
<feature type="chain" id="PRO_5036986000" evidence="2">
    <location>
        <begin position="30"/>
        <end position="75"/>
    </location>
</feature>
<feature type="signal peptide" evidence="2">
    <location>
        <begin position="1"/>
        <end position="29"/>
    </location>
</feature>
<feature type="compositionally biased region" description="Low complexity" evidence="1">
    <location>
        <begin position="27"/>
        <end position="36"/>
    </location>
</feature>
<dbReference type="EMBL" id="CP073910">
    <property type="protein sequence ID" value="QUT06128.1"/>
    <property type="molecule type" value="Genomic_DNA"/>
</dbReference>
<evidence type="ECO:0000313" key="4">
    <source>
        <dbReference type="Proteomes" id="UP000681425"/>
    </source>
</evidence>
<dbReference type="AlphaFoldDB" id="A0A975K7A8"/>
<sequence>MAGIGRLEAAARYACALLICLFASPASSAAPGMASNARRKRSGRPGSHDHESSDKVQNFKLVSWAKILEALNIDR</sequence>
<accession>A0A975K7A8</accession>